<keyword evidence="1" id="KW-0472">Membrane</keyword>
<keyword evidence="3" id="KW-1185">Reference proteome</keyword>
<dbReference type="RefSeq" id="YP_010001421.1">
    <property type="nucleotide sequence ID" value="NC_053210.1"/>
</dbReference>
<feature type="transmembrane region" description="Helical" evidence="1">
    <location>
        <begin position="84"/>
        <end position="103"/>
    </location>
</feature>
<evidence type="ECO:0000313" key="2">
    <source>
        <dbReference type="EMBL" id="QPO17038.1"/>
    </source>
</evidence>
<feature type="transmembrane region" description="Helical" evidence="1">
    <location>
        <begin position="115"/>
        <end position="134"/>
    </location>
</feature>
<protein>
    <submittedName>
        <fullName evidence="2">Membrane protein</fullName>
    </submittedName>
</protein>
<organism evidence="2 3">
    <name type="scientific">Gordonia phage Dexdert</name>
    <dbReference type="NCBI Taxonomy" id="2794946"/>
    <lineage>
        <taxon>Viruses</taxon>
        <taxon>Duplodnaviria</taxon>
        <taxon>Heunggongvirae</taxon>
        <taxon>Uroviricota</taxon>
        <taxon>Caudoviricetes</taxon>
        <taxon>Stackebrandtviridae</taxon>
        <taxon>Schenleyvirinae</taxon>
        <taxon>Dexdertvirus</taxon>
        <taxon>Dexdertvirus dexdert</taxon>
    </lineage>
</organism>
<keyword evidence="1" id="KW-0812">Transmembrane</keyword>
<gene>
    <name evidence="2" type="primary">41</name>
    <name evidence="2" type="ORF">SEA_DEXDERT_41</name>
</gene>
<proteinExistence type="predicted"/>
<reference evidence="2 3" key="1">
    <citation type="submission" date="2020-12" db="EMBL/GenBank/DDBJ databases">
        <authorList>
            <person name="Kaganovsky A.M."/>
            <person name="Abad L.A."/>
            <person name="Hancock A.M."/>
            <person name="Wiggins Z.F."/>
            <person name="Bellamy Z.J."/>
            <person name="Moore L.A."/>
            <person name="Neal J.P."/>
            <person name="Poydras T.E."/>
            <person name="Timmer K."/>
            <person name="DeJong R."/>
            <person name="Gissendanner C.R."/>
            <person name="Findley A.M."/>
            <person name="Garlena R.A."/>
            <person name="Russell D.A."/>
            <person name="Jacobs-Sera D."/>
            <person name="Hatfull G.F."/>
        </authorList>
    </citation>
    <scope>NUCLEOTIDE SEQUENCE [LARGE SCALE GENOMIC DNA]</scope>
</reference>
<dbReference type="Proteomes" id="UP000594842">
    <property type="component" value="Segment"/>
</dbReference>
<dbReference type="KEGG" id="vg:63025915"/>
<dbReference type="GeneID" id="63025915"/>
<feature type="transmembrane region" description="Helical" evidence="1">
    <location>
        <begin position="57"/>
        <end position="77"/>
    </location>
</feature>
<evidence type="ECO:0000256" key="1">
    <source>
        <dbReference type="SAM" id="Phobius"/>
    </source>
</evidence>
<sequence>MAPLHRGDWVPLIPTSFRWPILALWVLEPVARGIDYVTGDGPNTTNSLTFVEQAMPLWAWGLLFLTGGSLSIGGFLLRWPRMTILGLHIAGTTYAAMALGLTVKAFERGGDGFRTPVMFAVFAFTFWFAAFGYLQQWRVEQATRAATTKALVERGLIGEDNAR</sequence>
<evidence type="ECO:0000313" key="3">
    <source>
        <dbReference type="Proteomes" id="UP000594842"/>
    </source>
</evidence>
<keyword evidence="1" id="KW-1133">Transmembrane helix</keyword>
<accession>A0A7T1KS45</accession>
<dbReference type="EMBL" id="MW314849">
    <property type="protein sequence ID" value="QPO17038.1"/>
    <property type="molecule type" value="Genomic_DNA"/>
</dbReference>
<name>A0A7T1KS45_9CAUD</name>